<feature type="transmembrane region" description="Helical" evidence="9">
    <location>
        <begin position="7"/>
        <end position="28"/>
    </location>
</feature>
<reference evidence="12" key="2">
    <citation type="submission" date="2020-09" db="EMBL/GenBank/DDBJ databases">
        <authorList>
            <person name="Sun Q."/>
            <person name="Zhou Y."/>
        </authorList>
    </citation>
    <scope>NUCLEOTIDE SEQUENCE</scope>
    <source>
        <strain evidence="12">CGMCC 1.12181</strain>
    </source>
</reference>
<dbReference type="GO" id="GO:0005886">
    <property type="term" value="C:plasma membrane"/>
    <property type="evidence" value="ECO:0007669"/>
    <property type="project" value="UniProtKB-SubCell"/>
</dbReference>
<evidence type="ECO:0000256" key="3">
    <source>
        <dbReference type="ARBA" id="ARBA00022670"/>
    </source>
</evidence>
<keyword evidence="6 9" id="KW-0378">Hydrolase</keyword>
<dbReference type="EC" id="3.4.23.36" evidence="9"/>
<sequence>MRFRERGLVWLWLSAVVLILDQLTKYIATEALTLYVPQKVTGFLNWTLLHNKGIAFSLLADQPGWQRWFILIMASVIVIWLLLWLYNSSRTLKLHNISLALVIGGALGNIYDRAVLGYVVDFIQLHYTDYYWPAFNIADSAISVGAVLLIIDTLFRKQDKEHNESTSG</sequence>
<dbReference type="PANTHER" id="PTHR33695">
    <property type="entry name" value="LIPOPROTEIN SIGNAL PEPTIDASE"/>
    <property type="match status" value="1"/>
</dbReference>
<evidence type="ECO:0000256" key="4">
    <source>
        <dbReference type="ARBA" id="ARBA00022692"/>
    </source>
</evidence>
<dbReference type="Pfam" id="PF01252">
    <property type="entry name" value="Peptidase_A8"/>
    <property type="match status" value="1"/>
</dbReference>
<comment type="function">
    <text evidence="9 10">This protein specifically catalyzes the removal of signal peptides from prolipoproteins.</text>
</comment>
<gene>
    <name evidence="9 12" type="primary">lspA</name>
    <name evidence="12" type="ORF">GCM10011365_09630</name>
</gene>
<protein>
    <recommendedName>
        <fullName evidence="9">Lipoprotein signal peptidase</fullName>
        <ecNumber evidence="9">3.4.23.36</ecNumber>
    </recommendedName>
    <alternativeName>
        <fullName evidence="9">Prolipoprotein signal peptidase</fullName>
    </alternativeName>
    <alternativeName>
        <fullName evidence="9">Signal peptidase II</fullName>
        <shortName evidence="9">SPase II</shortName>
    </alternativeName>
</protein>
<evidence type="ECO:0000256" key="10">
    <source>
        <dbReference type="RuleBase" id="RU000594"/>
    </source>
</evidence>
<dbReference type="Proteomes" id="UP000605253">
    <property type="component" value="Unassembled WGS sequence"/>
</dbReference>
<keyword evidence="8 9" id="KW-0472">Membrane</keyword>
<dbReference type="GO" id="GO:0004190">
    <property type="term" value="F:aspartic-type endopeptidase activity"/>
    <property type="evidence" value="ECO:0007669"/>
    <property type="project" value="UniProtKB-UniRule"/>
</dbReference>
<dbReference type="PANTHER" id="PTHR33695:SF1">
    <property type="entry name" value="LIPOPROTEIN SIGNAL PEPTIDASE"/>
    <property type="match status" value="1"/>
</dbReference>
<keyword evidence="3 9" id="KW-0645">Protease</keyword>
<accession>A0A917CLX8</accession>
<feature type="transmembrane region" description="Helical" evidence="9">
    <location>
        <begin position="94"/>
        <end position="111"/>
    </location>
</feature>
<dbReference type="HAMAP" id="MF_00161">
    <property type="entry name" value="LspA"/>
    <property type="match status" value="1"/>
</dbReference>
<keyword evidence="2 9" id="KW-1003">Cell membrane</keyword>
<dbReference type="GO" id="GO:0006508">
    <property type="term" value="P:proteolysis"/>
    <property type="evidence" value="ECO:0007669"/>
    <property type="project" value="UniProtKB-KW"/>
</dbReference>
<dbReference type="EMBL" id="BMEO01000003">
    <property type="protein sequence ID" value="GGF90593.1"/>
    <property type="molecule type" value="Genomic_DNA"/>
</dbReference>
<evidence type="ECO:0000313" key="12">
    <source>
        <dbReference type="EMBL" id="GGF90593.1"/>
    </source>
</evidence>
<keyword evidence="4 9" id="KW-0812">Transmembrane</keyword>
<dbReference type="AlphaFoldDB" id="A0A917CLX8"/>
<feature type="active site" evidence="9">
    <location>
        <position position="139"/>
    </location>
</feature>
<keyword evidence="13" id="KW-1185">Reference proteome</keyword>
<feature type="active site" evidence="9">
    <location>
        <position position="121"/>
    </location>
</feature>
<keyword evidence="7 9" id="KW-1133">Transmembrane helix</keyword>
<dbReference type="RefSeq" id="WP_188364555.1">
    <property type="nucleotide sequence ID" value="NZ_BAABJF010000017.1"/>
</dbReference>
<evidence type="ECO:0000256" key="7">
    <source>
        <dbReference type="ARBA" id="ARBA00022989"/>
    </source>
</evidence>
<evidence type="ECO:0000256" key="6">
    <source>
        <dbReference type="ARBA" id="ARBA00022801"/>
    </source>
</evidence>
<dbReference type="InterPro" id="IPR001872">
    <property type="entry name" value="Peptidase_A8"/>
</dbReference>
<keyword evidence="12" id="KW-0449">Lipoprotein</keyword>
<dbReference type="PRINTS" id="PR00781">
    <property type="entry name" value="LIPOSIGPTASE"/>
</dbReference>
<evidence type="ECO:0000256" key="2">
    <source>
        <dbReference type="ARBA" id="ARBA00022475"/>
    </source>
</evidence>
<feature type="transmembrane region" description="Helical" evidence="9">
    <location>
        <begin position="131"/>
        <end position="151"/>
    </location>
</feature>
<keyword evidence="5 9" id="KW-0064">Aspartyl protease</keyword>
<evidence type="ECO:0000256" key="1">
    <source>
        <dbReference type="ARBA" id="ARBA00006139"/>
    </source>
</evidence>
<reference evidence="12" key="1">
    <citation type="journal article" date="2014" name="Int. J. Syst. Evol. Microbiol.">
        <title>Complete genome sequence of Corynebacterium casei LMG S-19264T (=DSM 44701T), isolated from a smear-ripened cheese.</title>
        <authorList>
            <consortium name="US DOE Joint Genome Institute (JGI-PGF)"/>
            <person name="Walter F."/>
            <person name="Albersmeier A."/>
            <person name="Kalinowski J."/>
            <person name="Ruckert C."/>
        </authorList>
    </citation>
    <scope>NUCLEOTIDE SEQUENCE</scope>
    <source>
        <strain evidence="12">CGMCC 1.12181</strain>
    </source>
</reference>
<feature type="transmembrane region" description="Helical" evidence="9">
    <location>
        <begin position="68"/>
        <end position="87"/>
    </location>
</feature>
<comment type="subcellular location">
    <subcellularLocation>
        <location evidence="9">Cell membrane</location>
        <topology evidence="9">Multi-pass membrane protein</topology>
    </subcellularLocation>
</comment>
<evidence type="ECO:0000256" key="9">
    <source>
        <dbReference type="HAMAP-Rule" id="MF_00161"/>
    </source>
</evidence>
<evidence type="ECO:0000256" key="5">
    <source>
        <dbReference type="ARBA" id="ARBA00022750"/>
    </source>
</evidence>
<organism evidence="12 13">
    <name type="scientific">Marinicella pacifica</name>
    <dbReference type="NCBI Taxonomy" id="1171543"/>
    <lineage>
        <taxon>Bacteria</taxon>
        <taxon>Pseudomonadati</taxon>
        <taxon>Pseudomonadota</taxon>
        <taxon>Gammaproteobacteria</taxon>
        <taxon>Lysobacterales</taxon>
        <taxon>Marinicellaceae</taxon>
        <taxon>Marinicella</taxon>
    </lineage>
</organism>
<comment type="catalytic activity">
    <reaction evidence="9 10">
        <text>Release of signal peptides from bacterial membrane prolipoproteins. Hydrolyzes -Xaa-Yaa-Zaa-|-(S,diacylglyceryl)Cys-, in which Xaa is hydrophobic (preferably Leu), and Yaa (Ala or Ser) and Zaa (Gly or Ala) have small, neutral side chains.</text>
        <dbReference type="EC" id="3.4.23.36"/>
    </reaction>
</comment>
<dbReference type="PROSITE" id="PS00855">
    <property type="entry name" value="SPASE_II"/>
    <property type="match status" value="1"/>
</dbReference>
<evidence type="ECO:0000256" key="8">
    <source>
        <dbReference type="ARBA" id="ARBA00023136"/>
    </source>
</evidence>
<evidence type="ECO:0000313" key="13">
    <source>
        <dbReference type="Proteomes" id="UP000605253"/>
    </source>
</evidence>
<dbReference type="NCBIfam" id="TIGR00077">
    <property type="entry name" value="lspA"/>
    <property type="match status" value="1"/>
</dbReference>
<proteinExistence type="inferred from homology"/>
<comment type="similarity">
    <text evidence="1 9 11">Belongs to the peptidase A8 family.</text>
</comment>
<comment type="caution">
    <text evidence="12">The sequence shown here is derived from an EMBL/GenBank/DDBJ whole genome shotgun (WGS) entry which is preliminary data.</text>
</comment>
<evidence type="ECO:0000256" key="11">
    <source>
        <dbReference type="RuleBase" id="RU004181"/>
    </source>
</evidence>
<name>A0A917CLX8_9GAMM</name>
<comment type="pathway">
    <text evidence="9">Protein modification; lipoprotein biosynthesis (signal peptide cleavage).</text>
</comment>